<dbReference type="Gene3D" id="1.10.510.10">
    <property type="entry name" value="Transferase(Phosphotransferase) domain 1"/>
    <property type="match status" value="1"/>
</dbReference>
<dbReference type="Pfam" id="PF07714">
    <property type="entry name" value="PK_Tyr_Ser-Thr"/>
    <property type="match status" value="1"/>
</dbReference>
<dbReference type="InterPro" id="IPR001245">
    <property type="entry name" value="Ser-Thr/Tyr_kinase_cat_dom"/>
</dbReference>
<dbReference type="Gene3D" id="3.30.200.20">
    <property type="entry name" value="Phosphorylase Kinase, domain 1"/>
    <property type="match status" value="1"/>
</dbReference>
<dbReference type="CDD" id="cd14066">
    <property type="entry name" value="STKc_IRAK"/>
    <property type="match status" value="1"/>
</dbReference>
<keyword evidence="9" id="KW-0472">Membrane</keyword>
<organism evidence="13 14">
    <name type="scientific">Paspalum notatum var. saurae</name>
    <dbReference type="NCBI Taxonomy" id="547442"/>
    <lineage>
        <taxon>Eukaryota</taxon>
        <taxon>Viridiplantae</taxon>
        <taxon>Streptophyta</taxon>
        <taxon>Embryophyta</taxon>
        <taxon>Tracheophyta</taxon>
        <taxon>Spermatophyta</taxon>
        <taxon>Magnoliopsida</taxon>
        <taxon>Liliopsida</taxon>
        <taxon>Poales</taxon>
        <taxon>Poaceae</taxon>
        <taxon>PACMAD clade</taxon>
        <taxon>Panicoideae</taxon>
        <taxon>Andropogonodae</taxon>
        <taxon>Paspaleae</taxon>
        <taxon>Paspalinae</taxon>
        <taxon>Paspalum</taxon>
    </lineage>
</organism>
<evidence type="ECO:0000256" key="10">
    <source>
        <dbReference type="PROSITE-ProRule" id="PRU10141"/>
    </source>
</evidence>
<evidence type="ECO:0000256" key="4">
    <source>
        <dbReference type="ARBA" id="ARBA00022527"/>
    </source>
</evidence>
<dbReference type="PROSITE" id="PS50011">
    <property type="entry name" value="PROTEIN_KINASE_DOM"/>
    <property type="match status" value="1"/>
</dbReference>
<keyword evidence="14" id="KW-1185">Reference proteome</keyword>
<feature type="binding site" evidence="10">
    <location>
        <position position="116"/>
    </location>
    <ligand>
        <name>ATP</name>
        <dbReference type="ChEBI" id="CHEBI:30616"/>
    </ligand>
</feature>
<dbReference type="InterPro" id="IPR000719">
    <property type="entry name" value="Prot_kinase_dom"/>
</dbReference>
<keyword evidence="3" id="KW-1003">Cell membrane</keyword>
<keyword evidence="8 10" id="KW-0067">ATP-binding</keyword>
<feature type="region of interest" description="Disordered" evidence="11">
    <location>
        <begin position="390"/>
        <end position="424"/>
    </location>
</feature>
<keyword evidence="6 10" id="KW-0547">Nucleotide-binding</keyword>
<dbReference type="Proteomes" id="UP001341281">
    <property type="component" value="Chromosome 02"/>
</dbReference>
<dbReference type="SUPFAM" id="SSF56112">
    <property type="entry name" value="Protein kinase-like (PK-like)"/>
    <property type="match status" value="1"/>
</dbReference>
<dbReference type="AlphaFoldDB" id="A0AAQ3PZU9"/>
<dbReference type="GO" id="GO:0005524">
    <property type="term" value="F:ATP binding"/>
    <property type="evidence" value="ECO:0007669"/>
    <property type="project" value="UniProtKB-UniRule"/>
</dbReference>
<keyword evidence="7" id="KW-0418">Kinase</keyword>
<feature type="compositionally biased region" description="Low complexity" evidence="11">
    <location>
        <begin position="407"/>
        <end position="417"/>
    </location>
</feature>
<evidence type="ECO:0000256" key="7">
    <source>
        <dbReference type="ARBA" id="ARBA00022777"/>
    </source>
</evidence>
<evidence type="ECO:0000313" key="13">
    <source>
        <dbReference type="EMBL" id="WVZ56526.1"/>
    </source>
</evidence>
<dbReference type="PROSITE" id="PS00107">
    <property type="entry name" value="PROTEIN_KINASE_ATP"/>
    <property type="match status" value="1"/>
</dbReference>
<keyword evidence="5" id="KW-0808">Transferase</keyword>
<dbReference type="EMBL" id="CP144746">
    <property type="protein sequence ID" value="WVZ56526.1"/>
    <property type="molecule type" value="Genomic_DNA"/>
</dbReference>
<evidence type="ECO:0000256" key="1">
    <source>
        <dbReference type="ARBA" id="ARBA00004236"/>
    </source>
</evidence>
<evidence type="ECO:0000256" key="8">
    <source>
        <dbReference type="ARBA" id="ARBA00022840"/>
    </source>
</evidence>
<evidence type="ECO:0000259" key="12">
    <source>
        <dbReference type="PROSITE" id="PS50011"/>
    </source>
</evidence>
<dbReference type="InterPro" id="IPR011009">
    <property type="entry name" value="Kinase-like_dom_sf"/>
</dbReference>
<sequence>MAMAAASNPQVPKLLHRQAPTSALPSGAHRLSQDVICETVVRCVVTVEARHAYFITNQGSEQERNIHGKIFTYQELIAATDGFTVDTLLGQGGFGQVYKGFLDSTNQVLAQEVAVKRLDIQGQQGNREFVTEVLMLDQLDHPNLIKLVGYCSEHCQRILVYEYMPLGSLHSHIHDLPPGQQPLDWTTRIKILLGAAKGLEHLHHTVYPPIINRDVKCSNILLGEGYHPKLSDFGLAKLGPTGDNTHVSTRVMGTAGYCAPEYLMSGKLTKKSDIYSFGVVMLEVLTGRMARDERLPEPMRNLTVWLRLLFSGIQPIPWSQLFQSQAANLRHRKDATNLVDPALQGPRSATSVYQAFYVAGLCVSESPVPRPDIRDVVTALSGILESIESRRRRSLGRRGPSTPARTSSASDGSQAQGQGQGGGS</sequence>
<accession>A0AAQ3PZU9</accession>
<evidence type="ECO:0000256" key="11">
    <source>
        <dbReference type="SAM" id="MobiDB-lite"/>
    </source>
</evidence>
<evidence type="ECO:0000256" key="2">
    <source>
        <dbReference type="ARBA" id="ARBA00008684"/>
    </source>
</evidence>
<comment type="similarity">
    <text evidence="2">Belongs to the protein kinase superfamily. Ser/Thr protein kinase family.</text>
</comment>
<evidence type="ECO:0000256" key="5">
    <source>
        <dbReference type="ARBA" id="ARBA00022679"/>
    </source>
</evidence>
<dbReference type="PANTHER" id="PTHR47985:SF67">
    <property type="entry name" value="SERINE_THREONINE-PROTEIN KINASE RLCKVII-RELATED"/>
    <property type="match status" value="1"/>
</dbReference>
<comment type="subcellular location">
    <subcellularLocation>
        <location evidence="1">Cell membrane</location>
    </subcellularLocation>
</comment>
<protein>
    <recommendedName>
        <fullName evidence="12">Protein kinase domain-containing protein</fullName>
    </recommendedName>
</protein>
<dbReference type="GO" id="GO:0004674">
    <property type="term" value="F:protein serine/threonine kinase activity"/>
    <property type="evidence" value="ECO:0007669"/>
    <property type="project" value="UniProtKB-KW"/>
</dbReference>
<dbReference type="PANTHER" id="PTHR47985">
    <property type="entry name" value="OS07G0668900 PROTEIN"/>
    <property type="match status" value="1"/>
</dbReference>
<name>A0AAQ3PZU9_PASNO</name>
<reference evidence="13 14" key="1">
    <citation type="submission" date="2024-02" db="EMBL/GenBank/DDBJ databases">
        <title>High-quality chromosome-scale genome assembly of Pensacola bahiagrass (Paspalum notatum Flugge var. saurae).</title>
        <authorList>
            <person name="Vega J.M."/>
            <person name="Podio M."/>
            <person name="Orjuela J."/>
            <person name="Siena L.A."/>
            <person name="Pessino S.C."/>
            <person name="Combes M.C."/>
            <person name="Mariac C."/>
            <person name="Albertini E."/>
            <person name="Pupilli F."/>
            <person name="Ortiz J.P.A."/>
            <person name="Leblanc O."/>
        </authorList>
    </citation>
    <scope>NUCLEOTIDE SEQUENCE [LARGE SCALE GENOMIC DNA]</scope>
    <source>
        <strain evidence="13">R1</strain>
        <tissue evidence="13">Leaf</tissue>
    </source>
</reference>
<gene>
    <name evidence="13" type="ORF">U9M48_007042</name>
</gene>
<dbReference type="FunFam" id="3.30.200.20:FF:000178">
    <property type="entry name" value="serine/threonine-protein kinase PBS1-like"/>
    <property type="match status" value="1"/>
</dbReference>
<feature type="domain" description="Protein kinase" evidence="12">
    <location>
        <begin position="83"/>
        <end position="384"/>
    </location>
</feature>
<keyword evidence="4" id="KW-0723">Serine/threonine-protein kinase</keyword>
<dbReference type="InterPro" id="IPR017441">
    <property type="entry name" value="Protein_kinase_ATP_BS"/>
</dbReference>
<evidence type="ECO:0000256" key="3">
    <source>
        <dbReference type="ARBA" id="ARBA00022475"/>
    </source>
</evidence>
<dbReference type="SMART" id="SM00220">
    <property type="entry name" value="S_TKc"/>
    <property type="match status" value="1"/>
</dbReference>
<evidence type="ECO:0000256" key="6">
    <source>
        <dbReference type="ARBA" id="ARBA00022741"/>
    </source>
</evidence>
<evidence type="ECO:0000313" key="14">
    <source>
        <dbReference type="Proteomes" id="UP001341281"/>
    </source>
</evidence>
<evidence type="ECO:0000256" key="9">
    <source>
        <dbReference type="ARBA" id="ARBA00023136"/>
    </source>
</evidence>
<dbReference type="FunFam" id="1.10.510.10:FF:000032">
    <property type="entry name" value="Serine/threonine-protein kinase PBS1"/>
    <property type="match status" value="1"/>
</dbReference>
<proteinExistence type="inferred from homology"/>
<dbReference type="GO" id="GO:0005886">
    <property type="term" value="C:plasma membrane"/>
    <property type="evidence" value="ECO:0007669"/>
    <property type="project" value="UniProtKB-SubCell"/>
</dbReference>